<accession>A0ABS4FPT9</accession>
<dbReference type="SUPFAM" id="SSF53335">
    <property type="entry name" value="S-adenosyl-L-methionine-dependent methyltransferases"/>
    <property type="match status" value="1"/>
</dbReference>
<dbReference type="PANTHER" id="PTHR43591">
    <property type="entry name" value="METHYLTRANSFERASE"/>
    <property type="match status" value="1"/>
</dbReference>
<gene>
    <name evidence="2" type="ORF">J2Z32_001218</name>
</gene>
<dbReference type="PANTHER" id="PTHR43591:SF110">
    <property type="entry name" value="RHODANESE DOMAIN-CONTAINING PROTEIN"/>
    <property type="match status" value="1"/>
</dbReference>
<keyword evidence="2" id="KW-0830">Ubiquinone</keyword>
<evidence type="ECO:0000313" key="2">
    <source>
        <dbReference type="EMBL" id="MBP1904595.1"/>
    </source>
</evidence>
<dbReference type="CDD" id="cd02440">
    <property type="entry name" value="AdoMet_MTases"/>
    <property type="match status" value="1"/>
</dbReference>
<reference evidence="2 3" key="1">
    <citation type="submission" date="2021-03" db="EMBL/GenBank/DDBJ databases">
        <title>Genomic Encyclopedia of Type Strains, Phase IV (KMG-IV): sequencing the most valuable type-strain genomes for metagenomic binning, comparative biology and taxonomic classification.</title>
        <authorList>
            <person name="Goeker M."/>
        </authorList>
    </citation>
    <scope>NUCLEOTIDE SEQUENCE [LARGE SCALE GENOMIC DNA]</scope>
    <source>
        <strain evidence="2 3">DSM 14349</strain>
    </source>
</reference>
<proteinExistence type="predicted"/>
<name>A0ABS4FPT9_9BACL</name>
<dbReference type="Pfam" id="PF13649">
    <property type="entry name" value="Methyltransf_25"/>
    <property type="match status" value="1"/>
</dbReference>
<dbReference type="InterPro" id="IPR029063">
    <property type="entry name" value="SAM-dependent_MTases_sf"/>
</dbReference>
<dbReference type="EMBL" id="JAGGKG010000004">
    <property type="protein sequence ID" value="MBP1904595.1"/>
    <property type="molecule type" value="Genomic_DNA"/>
</dbReference>
<keyword evidence="3" id="KW-1185">Reference proteome</keyword>
<dbReference type="RefSeq" id="WP_210088272.1">
    <property type="nucleotide sequence ID" value="NZ_JAGGKG010000004.1"/>
</dbReference>
<sequence>METSWKDKSVSEQFNLYNDMLEDILGFQCIFNLIEHNQNIRHILDYGCGPGKVSERLAQRNPHYNIFAVDESQEMIDIASSIRKHDNISYHCIHNNNLAFIDSNSIDCAIICFVIINNAQRNQIITMLAEVYRVLKPKGQLILLDSNPNATGISFTTFTNGERGIRYRSGDKKKQFLKVEGQPDLILHDWYWSKQDYIEWISMTGFESIHITEATIGHLPQKARVMYEQQYQFNDWGNEVTIPPFIVFHAFKSS</sequence>
<feature type="domain" description="Methyltransferase" evidence="1">
    <location>
        <begin position="43"/>
        <end position="139"/>
    </location>
</feature>
<organism evidence="2 3">
    <name type="scientific">Paenibacillus turicensis</name>
    <dbReference type="NCBI Taxonomy" id="160487"/>
    <lineage>
        <taxon>Bacteria</taxon>
        <taxon>Bacillati</taxon>
        <taxon>Bacillota</taxon>
        <taxon>Bacilli</taxon>
        <taxon>Bacillales</taxon>
        <taxon>Paenibacillaceae</taxon>
        <taxon>Paenibacillus</taxon>
    </lineage>
</organism>
<dbReference type="Proteomes" id="UP001519272">
    <property type="component" value="Unassembled WGS sequence"/>
</dbReference>
<comment type="caution">
    <text evidence="2">The sequence shown here is derived from an EMBL/GenBank/DDBJ whole genome shotgun (WGS) entry which is preliminary data.</text>
</comment>
<dbReference type="InterPro" id="IPR041698">
    <property type="entry name" value="Methyltransf_25"/>
</dbReference>
<protein>
    <submittedName>
        <fullName evidence="2">Ubiquinone/menaquinone biosynthesis C-methylase UbiE</fullName>
    </submittedName>
</protein>
<evidence type="ECO:0000259" key="1">
    <source>
        <dbReference type="Pfam" id="PF13649"/>
    </source>
</evidence>
<dbReference type="Gene3D" id="3.40.50.150">
    <property type="entry name" value="Vaccinia Virus protein VP39"/>
    <property type="match status" value="1"/>
</dbReference>
<evidence type="ECO:0000313" key="3">
    <source>
        <dbReference type="Proteomes" id="UP001519272"/>
    </source>
</evidence>